<dbReference type="EMBL" id="JBDKWZ010000003">
    <property type="protein sequence ID" value="MEN7547551.1"/>
    <property type="molecule type" value="Genomic_DNA"/>
</dbReference>
<reference evidence="1 2" key="1">
    <citation type="submission" date="2024-04" db="EMBL/GenBank/DDBJ databases">
        <title>Novel genus in family Flammeovirgaceae.</title>
        <authorList>
            <person name="Nguyen T.H."/>
            <person name="Vuong T.Q."/>
            <person name="Le H."/>
            <person name="Kim S.-G."/>
        </authorList>
    </citation>
    <scope>NUCLEOTIDE SEQUENCE [LARGE SCALE GENOMIC DNA]</scope>
    <source>
        <strain evidence="1 2">JCM 23209</strain>
    </source>
</reference>
<sequence>MKNNHINRILFTIITLLVIAFSQGCTQPSIPFTYQNFQEWDSTTVQVLKKCSGPPNLFIPFLDIRDEESREKVLEVIANKNLAFKKGSNVYVLEIDGMGTHYRIKMWQKNEDHYYKISLFGEKADFEKVLDPEFHSQLLSLYENKNPCTNDNDGVEIIKGMSCLTTFEYDDKSDSYHIKSIKAIIR</sequence>
<protein>
    <recommendedName>
        <fullName evidence="3">Lipoprotein</fullName>
    </recommendedName>
</protein>
<proteinExistence type="predicted"/>
<keyword evidence="2" id="KW-1185">Reference proteome</keyword>
<gene>
    <name evidence="1" type="ORF">AAG747_06520</name>
</gene>
<dbReference type="PROSITE" id="PS51257">
    <property type="entry name" value="PROKAR_LIPOPROTEIN"/>
    <property type="match status" value="1"/>
</dbReference>
<dbReference type="Proteomes" id="UP001403385">
    <property type="component" value="Unassembled WGS sequence"/>
</dbReference>
<name>A0AAW9SA17_9BACT</name>
<organism evidence="1 2">
    <name type="scientific">Rapidithrix thailandica</name>
    <dbReference type="NCBI Taxonomy" id="413964"/>
    <lineage>
        <taxon>Bacteria</taxon>
        <taxon>Pseudomonadati</taxon>
        <taxon>Bacteroidota</taxon>
        <taxon>Cytophagia</taxon>
        <taxon>Cytophagales</taxon>
        <taxon>Flammeovirgaceae</taxon>
        <taxon>Rapidithrix</taxon>
    </lineage>
</organism>
<accession>A0AAW9SA17</accession>
<dbReference type="RefSeq" id="WP_346820338.1">
    <property type="nucleotide sequence ID" value="NZ_JBDKWZ010000003.1"/>
</dbReference>
<evidence type="ECO:0000313" key="2">
    <source>
        <dbReference type="Proteomes" id="UP001403385"/>
    </source>
</evidence>
<dbReference type="AlphaFoldDB" id="A0AAW9SA17"/>
<comment type="caution">
    <text evidence="1">The sequence shown here is derived from an EMBL/GenBank/DDBJ whole genome shotgun (WGS) entry which is preliminary data.</text>
</comment>
<evidence type="ECO:0008006" key="3">
    <source>
        <dbReference type="Google" id="ProtNLM"/>
    </source>
</evidence>
<evidence type="ECO:0000313" key="1">
    <source>
        <dbReference type="EMBL" id="MEN7547551.1"/>
    </source>
</evidence>